<sequence length="414" mass="45929">MDELTTSRLLRRNFLKGSGVAAAAAIVAPIPTRAAAPAPIPINPATVPGPKVRQRASLAPIRASMDRMISLEACLRPFRPQGPRIEIERMGSKAIVHSYGHGGSGWSLSWGAGRHATMLAQSTGAREVAVIGAGAIGLTTAVVAQRAGLKVKIYTRDMIPHVRSFRATGVYSPSARIVALEHATPQFRKMWEDWARYSYYQYNSMLGLPGTPVEWVDTYKMSDTPFAQGSSLYTHAPYPNEPEYPHLEEEHTPDLMSAMQDLTQDQHPFPVPYVRRMNTMMFNIPAHASALLNEFLARGGEIVIREFENHRQFQELPERTIIHSTGYAAKALLGDNSMVPVRGQTARLIPQPEVDYAISYDSQNVYTVPRRDGMIVQEWSQGDYGNEKETAYLDATRSSVAKIARMMEAMSNRS</sequence>
<evidence type="ECO:0000256" key="6">
    <source>
        <dbReference type="ARBA" id="ARBA00039101"/>
    </source>
</evidence>
<proteinExistence type="inferred from homology"/>
<reference evidence="11" key="1">
    <citation type="journal article" date="2017" name="J. Biotechnol.">
        <title>Complete genome sequence of Novosphingobium resinovorum SA1, a versatile xenobiotic-degrading bacterium capable of utilizing sulfanilic acid.</title>
        <authorList>
            <person name="Hegedus B."/>
            <person name="Kos P.B."/>
            <person name="Balint B."/>
            <person name="Maroti G."/>
            <person name="Gan H.M."/>
            <person name="Perei K."/>
            <person name="Rakhely G."/>
        </authorList>
    </citation>
    <scope>NUCLEOTIDE SEQUENCE [LARGE SCALE GENOMIC DNA]</scope>
    <source>
        <strain evidence="11">SA1</strain>
    </source>
</reference>
<evidence type="ECO:0000256" key="7">
    <source>
        <dbReference type="ARBA" id="ARBA00039751"/>
    </source>
</evidence>
<dbReference type="InterPro" id="IPR023209">
    <property type="entry name" value="DAO"/>
</dbReference>
<dbReference type="PANTHER" id="PTHR11530">
    <property type="entry name" value="D-AMINO ACID OXIDASE"/>
    <property type="match status" value="1"/>
</dbReference>
<dbReference type="SUPFAM" id="SSF51971">
    <property type="entry name" value="Nucleotide-binding domain"/>
    <property type="match status" value="1"/>
</dbReference>
<comment type="catalytic activity">
    <reaction evidence="8">
        <text>a D-alpha-amino acid + O2 + H2O = a 2-oxocarboxylate + H2O2 + NH4(+)</text>
        <dbReference type="Rhea" id="RHEA:21816"/>
        <dbReference type="ChEBI" id="CHEBI:15377"/>
        <dbReference type="ChEBI" id="CHEBI:15379"/>
        <dbReference type="ChEBI" id="CHEBI:16240"/>
        <dbReference type="ChEBI" id="CHEBI:28938"/>
        <dbReference type="ChEBI" id="CHEBI:35179"/>
        <dbReference type="ChEBI" id="CHEBI:59871"/>
        <dbReference type="EC" id="1.4.3.3"/>
    </reaction>
    <physiologicalReaction direction="left-to-right" evidence="8">
        <dbReference type="Rhea" id="RHEA:21817"/>
    </physiologicalReaction>
</comment>
<keyword evidence="3" id="KW-0285">Flavoprotein</keyword>
<dbReference type="Gene3D" id="3.30.9.10">
    <property type="entry name" value="D-Amino Acid Oxidase, subunit A, domain 2"/>
    <property type="match status" value="1"/>
</dbReference>
<evidence type="ECO:0000256" key="2">
    <source>
        <dbReference type="ARBA" id="ARBA00006730"/>
    </source>
</evidence>
<dbReference type="RefSeq" id="WP_069707893.1">
    <property type="nucleotide sequence ID" value="NZ_CP017075.1"/>
</dbReference>
<dbReference type="EC" id="1.4.3.3" evidence="6"/>
<dbReference type="EMBL" id="CP017075">
    <property type="protein sequence ID" value="AOR76438.1"/>
    <property type="molecule type" value="Genomic_DNA"/>
</dbReference>
<name>A0A1D8A2U0_9SPHN</name>
<keyword evidence="5" id="KW-0560">Oxidoreductase</keyword>
<keyword evidence="4" id="KW-0274">FAD</keyword>
<dbReference type="OrthoDB" id="246701at2"/>
<keyword evidence="11" id="KW-1185">Reference proteome</keyword>
<dbReference type="PANTHER" id="PTHR11530:SF11">
    <property type="entry name" value="D-ASPARTATE OXIDASE"/>
    <property type="match status" value="1"/>
</dbReference>
<dbReference type="InterPro" id="IPR019546">
    <property type="entry name" value="TAT_signal_bac_arc"/>
</dbReference>
<dbReference type="Pfam" id="PF10518">
    <property type="entry name" value="TAT_signal"/>
    <property type="match status" value="1"/>
</dbReference>
<evidence type="ECO:0000256" key="3">
    <source>
        <dbReference type="ARBA" id="ARBA00022630"/>
    </source>
</evidence>
<protein>
    <recommendedName>
        <fullName evidence="7">D-amino-acid oxidase</fullName>
        <ecNumber evidence="6">1.4.3.3</ecNumber>
    </recommendedName>
</protein>
<comment type="cofactor">
    <cofactor evidence="1">
        <name>FAD</name>
        <dbReference type="ChEBI" id="CHEBI:57692"/>
    </cofactor>
</comment>
<dbReference type="Gene3D" id="3.40.50.720">
    <property type="entry name" value="NAD(P)-binding Rossmann-like Domain"/>
    <property type="match status" value="2"/>
</dbReference>
<evidence type="ECO:0000313" key="11">
    <source>
        <dbReference type="Proteomes" id="UP000094626"/>
    </source>
</evidence>
<dbReference type="PROSITE" id="PS00065">
    <property type="entry name" value="D_2_HYDROXYACID_DH_1"/>
    <property type="match status" value="1"/>
</dbReference>
<dbReference type="InterPro" id="IPR006311">
    <property type="entry name" value="TAT_signal"/>
</dbReference>
<organism evidence="10 11">
    <name type="scientific">Novosphingobium resinovorum</name>
    <dbReference type="NCBI Taxonomy" id="158500"/>
    <lineage>
        <taxon>Bacteria</taxon>
        <taxon>Pseudomonadati</taxon>
        <taxon>Pseudomonadota</taxon>
        <taxon>Alphaproteobacteria</taxon>
        <taxon>Sphingomonadales</taxon>
        <taxon>Sphingomonadaceae</taxon>
        <taxon>Novosphingobium</taxon>
    </lineage>
</organism>
<evidence type="ECO:0000313" key="10">
    <source>
        <dbReference type="EMBL" id="AOR76438.1"/>
    </source>
</evidence>
<dbReference type="Proteomes" id="UP000094626">
    <property type="component" value="Chromosome"/>
</dbReference>
<evidence type="ECO:0000256" key="5">
    <source>
        <dbReference type="ARBA" id="ARBA00023002"/>
    </source>
</evidence>
<evidence type="ECO:0000256" key="4">
    <source>
        <dbReference type="ARBA" id="ARBA00022827"/>
    </source>
</evidence>
<evidence type="ECO:0000256" key="1">
    <source>
        <dbReference type="ARBA" id="ARBA00001974"/>
    </source>
</evidence>
<evidence type="ECO:0000256" key="8">
    <source>
        <dbReference type="ARBA" id="ARBA00049547"/>
    </source>
</evidence>
<gene>
    <name evidence="10" type="ORF">BES08_06485</name>
</gene>
<dbReference type="InterPro" id="IPR006076">
    <property type="entry name" value="FAD-dep_OxRdtase"/>
</dbReference>
<dbReference type="GO" id="GO:0019478">
    <property type="term" value="P:D-amino acid catabolic process"/>
    <property type="evidence" value="ECO:0007669"/>
    <property type="project" value="TreeGrafter"/>
</dbReference>
<dbReference type="NCBIfam" id="TIGR01409">
    <property type="entry name" value="TAT_signal_seq"/>
    <property type="match status" value="1"/>
</dbReference>
<feature type="domain" description="FAD dependent oxidoreductase" evidence="9">
    <location>
        <begin position="128"/>
        <end position="397"/>
    </location>
</feature>
<dbReference type="GO" id="GO:0016616">
    <property type="term" value="F:oxidoreductase activity, acting on the CH-OH group of donors, NAD or NADP as acceptor"/>
    <property type="evidence" value="ECO:0007669"/>
    <property type="project" value="UniProtKB-ARBA"/>
</dbReference>
<dbReference type="PROSITE" id="PS51318">
    <property type="entry name" value="TAT"/>
    <property type="match status" value="1"/>
</dbReference>
<dbReference type="GO" id="GO:0071949">
    <property type="term" value="F:FAD binding"/>
    <property type="evidence" value="ECO:0007669"/>
    <property type="project" value="InterPro"/>
</dbReference>
<evidence type="ECO:0000259" key="9">
    <source>
        <dbReference type="Pfam" id="PF01266"/>
    </source>
</evidence>
<dbReference type="AlphaFoldDB" id="A0A1D8A2U0"/>
<accession>A0A1D8A2U0</accession>
<dbReference type="InterPro" id="IPR029752">
    <property type="entry name" value="D-isomer_DH_CS1"/>
</dbReference>
<dbReference type="KEGG" id="nre:BES08_06485"/>
<dbReference type="Pfam" id="PF01266">
    <property type="entry name" value="DAO"/>
    <property type="match status" value="1"/>
</dbReference>
<dbReference type="GO" id="GO:0005737">
    <property type="term" value="C:cytoplasm"/>
    <property type="evidence" value="ECO:0007669"/>
    <property type="project" value="TreeGrafter"/>
</dbReference>
<comment type="similarity">
    <text evidence="2">Belongs to the DAMOX/DASOX family.</text>
</comment>
<dbReference type="GO" id="GO:0003884">
    <property type="term" value="F:D-amino-acid oxidase activity"/>
    <property type="evidence" value="ECO:0007669"/>
    <property type="project" value="UniProtKB-EC"/>
</dbReference>